<gene>
    <name evidence="2" type="ORF">CH341_04595</name>
</gene>
<dbReference type="EMBL" id="NPEX01000019">
    <property type="protein sequence ID" value="RAI45280.1"/>
    <property type="molecule type" value="Genomic_DNA"/>
</dbReference>
<dbReference type="RefSeq" id="WP_111417860.1">
    <property type="nucleotide sequence ID" value="NZ_NPEX01000019.1"/>
</dbReference>
<dbReference type="Proteomes" id="UP000249130">
    <property type="component" value="Unassembled WGS sequence"/>
</dbReference>
<evidence type="ECO:0000313" key="3">
    <source>
        <dbReference type="Proteomes" id="UP000249130"/>
    </source>
</evidence>
<organism evidence="2 3">
    <name type="scientific">Rhodoplanes roseus</name>
    <dbReference type="NCBI Taxonomy" id="29409"/>
    <lineage>
        <taxon>Bacteria</taxon>
        <taxon>Pseudomonadati</taxon>
        <taxon>Pseudomonadota</taxon>
        <taxon>Alphaproteobacteria</taxon>
        <taxon>Hyphomicrobiales</taxon>
        <taxon>Nitrobacteraceae</taxon>
        <taxon>Rhodoplanes</taxon>
    </lineage>
</organism>
<keyword evidence="3" id="KW-1185">Reference proteome</keyword>
<accession>A0A327L2G4</accession>
<reference evidence="2 3" key="1">
    <citation type="submission" date="2017-07" db="EMBL/GenBank/DDBJ databases">
        <title>Draft Genome Sequences of Select Purple Nonsulfur Bacteria.</title>
        <authorList>
            <person name="Lasarre B."/>
            <person name="Mckinlay J.B."/>
        </authorList>
    </citation>
    <scope>NUCLEOTIDE SEQUENCE [LARGE SCALE GENOMIC DNA]</scope>
    <source>
        <strain evidence="2 3">DSM 5909</strain>
    </source>
</reference>
<name>A0A327L2G4_9BRAD</name>
<evidence type="ECO:0000313" key="2">
    <source>
        <dbReference type="EMBL" id="RAI45280.1"/>
    </source>
</evidence>
<comment type="caution">
    <text evidence="2">The sequence shown here is derived from an EMBL/GenBank/DDBJ whole genome shotgun (WGS) entry which is preliminary data.</text>
</comment>
<protein>
    <submittedName>
        <fullName evidence="2">Uncharacterized protein</fullName>
    </submittedName>
</protein>
<evidence type="ECO:0000256" key="1">
    <source>
        <dbReference type="SAM" id="MobiDB-lite"/>
    </source>
</evidence>
<proteinExistence type="predicted"/>
<dbReference type="AlphaFoldDB" id="A0A327L2G4"/>
<sequence length="104" mass="10830">MPTANSAFPANLHFDRVTMATMEAAFDRVCGALGCGHALTLVKMAAAMHIMTLAQAGERDPERLSAQALLAIGFRPTAAEPPLAAAPTVAPQVDQDCAESLPVE</sequence>
<feature type="region of interest" description="Disordered" evidence="1">
    <location>
        <begin position="83"/>
        <end position="104"/>
    </location>
</feature>